<dbReference type="Proteomes" id="UP000177506">
    <property type="component" value="Unassembled WGS sequence"/>
</dbReference>
<keyword evidence="3" id="KW-1185">Reference proteome</keyword>
<dbReference type="AlphaFoldDB" id="A0A1G1T9H0"/>
<feature type="chain" id="PRO_5009579105" evidence="1">
    <location>
        <begin position="26"/>
        <end position="157"/>
    </location>
</feature>
<keyword evidence="1" id="KW-0732">Signal</keyword>
<sequence>MPVFLPRTAALAATGPYLVAAATFAAPTTSLTRIAMTTPRIRQLRRDKTLFNMAMNAVRLHLEEADRMNQQPQLREAPDAELQLIQYSIDQWAGLGAGYIMRKFRCPMPQALQLLGELQGELKMNVPVAELRQVPFTQSLALPPAFGAAPPPVAAAE</sequence>
<evidence type="ECO:0000313" key="2">
    <source>
        <dbReference type="EMBL" id="OGX87516.1"/>
    </source>
</evidence>
<evidence type="ECO:0000313" key="3">
    <source>
        <dbReference type="Proteomes" id="UP000177506"/>
    </source>
</evidence>
<dbReference type="OrthoDB" id="885889at2"/>
<organism evidence="2 3">
    <name type="scientific">Hymenobacter coccineus</name>
    <dbReference type="NCBI Taxonomy" id="1908235"/>
    <lineage>
        <taxon>Bacteria</taxon>
        <taxon>Pseudomonadati</taxon>
        <taxon>Bacteroidota</taxon>
        <taxon>Cytophagia</taxon>
        <taxon>Cytophagales</taxon>
        <taxon>Hymenobacteraceae</taxon>
        <taxon>Hymenobacter</taxon>
    </lineage>
</organism>
<name>A0A1G1T9H0_9BACT</name>
<feature type="signal peptide" evidence="1">
    <location>
        <begin position="1"/>
        <end position="25"/>
    </location>
</feature>
<dbReference type="RefSeq" id="WP_070745641.1">
    <property type="nucleotide sequence ID" value="NZ_MDZA01000354.1"/>
</dbReference>
<reference evidence="2 3" key="1">
    <citation type="submission" date="2016-08" db="EMBL/GenBank/DDBJ databases">
        <title>Hymenobacter coccineus sp. nov., Hymenobacter lapidarius sp. nov. and Hymenobacter glacialis sp. nov., isolated from Antarctic soil.</title>
        <authorList>
            <person name="Sedlacek I."/>
            <person name="Kralova S."/>
            <person name="Kyrova K."/>
            <person name="Maslanova I."/>
            <person name="Stankova E."/>
            <person name="Vrbovska V."/>
            <person name="Nemec M."/>
            <person name="Bartak M."/>
            <person name="Svec P."/>
            <person name="Busse H.-J."/>
            <person name="Pantucek R."/>
        </authorList>
    </citation>
    <scope>NUCLEOTIDE SEQUENCE [LARGE SCALE GENOMIC DNA]</scope>
    <source>
        <strain evidence="2 3">CCM 8649</strain>
    </source>
</reference>
<proteinExistence type="predicted"/>
<comment type="caution">
    <text evidence="2">The sequence shown here is derived from an EMBL/GenBank/DDBJ whole genome shotgun (WGS) entry which is preliminary data.</text>
</comment>
<protein>
    <submittedName>
        <fullName evidence="2">Uncharacterized protein</fullName>
    </submittedName>
</protein>
<evidence type="ECO:0000256" key="1">
    <source>
        <dbReference type="SAM" id="SignalP"/>
    </source>
</evidence>
<dbReference type="EMBL" id="MDZA01000354">
    <property type="protein sequence ID" value="OGX87516.1"/>
    <property type="molecule type" value="Genomic_DNA"/>
</dbReference>
<gene>
    <name evidence="2" type="ORF">BEN49_10640</name>
</gene>
<accession>A0A1G1T9H0</accession>